<evidence type="ECO:0000256" key="1">
    <source>
        <dbReference type="ARBA" id="ARBA00022741"/>
    </source>
</evidence>
<keyword evidence="2" id="KW-0378">Hydrolase</keyword>
<dbReference type="Pfam" id="PF13087">
    <property type="entry name" value="AAA_12"/>
    <property type="match status" value="1"/>
</dbReference>
<dbReference type="Proteomes" id="UP001259572">
    <property type="component" value="Unassembled WGS sequence"/>
</dbReference>
<dbReference type="EMBL" id="JAVUPU010000003">
    <property type="protein sequence ID" value="MDT9598639.1"/>
    <property type="molecule type" value="Genomic_DNA"/>
</dbReference>
<evidence type="ECO:0000313" key="8">
    <source>
        <dbReference type="Proteomes" id="UP001259572"/>
    </source>
</evidence>
<dbReference type="InterPro" id="IPR050534">
    <property type="entry name" value="Coronavir_polyprotein_1ab"/>
</dbReference>
<dbReference type="PANTHER" id="PTHR43788">
    <property type="entry name" value="DNA2/NAM7 HELICASE FAMILY MEMBER"/>
    <property type="match status" value="1"/>
</dbReference>
<evidence type="ECO:0000259" key="5">
    <source>
        <dbReference type="Pfam" id="PF13087"/>
    </source>
</evidence>
<reference evidence="7 8" key="1">
    <citation type="submission" date="2023-05" db="EMBL/GenBank/DDBJ databases">
        <authorList>
            <person name="Guo Y."/>
        </authorList>
    </citation>
    <scope>NUCLEOTIDE SEQUENCE [LARGE SCALE GENOMIC DNA]</scope>
    <source>
        <strain evidence="7 8">GR2756</strain>
    </source>
</reference>
<evidence type="ECO:0000256" key="2">
    <source>
        <dbReference type="ARBA" id="ARBA00022801"/>
    </source>
</evidence>
<evidence type="ECO:0000259" key="6">
    <source>
        <dbReference type="Pfam" id="PF13482"/>
    </source>
</evidence>
<dbReference type="NCBIfam" id="TIGR03491">
    <property type="entry name" value="TM0106 family RecB-like putative nuclease"/>
    <property type="match status" value="1"/>
</dbReference>
<dbReference type="InterPro" id="IPR047187">
    <property type="entry name" value="SF1_C_Upf1"/>
</dbReference>
<keyword evidence="3" id="KW-0347">Helicase</keyword>
<evidence type="ECO:0000256" key="3">
    <source>
        <dbReference type="ARBA" id="ARBA00022806"/>
    </source>
</evidence>
<dbReference type="SUPFAM" id="SSF53098">
    <property type="entry name" value="Ribonuclease H-like"/>
    <property type="match status" value="1"/>
</dbReference>
<feature type="domain" description="DNA2/NAM7 helicase-like C-terminal" evidence="5">
    <location>
        <begin position="874"/>
        <end position="1070"/>
    </location>
</feature>
<keyword evidence="4" id="KW-0067">ATP-binding</keyword>
<dbReference type="Pfam" id="PF13604">
    <property type="entry name" value="AAA_30"/>
    <property type="match status" value="1"/>
</dbReference>
<feature type="domain" description="YprB ribonuclease H-like" evidence="6">
    <location>
        <begin position="298"/>
        <end position="475"/>
    </location>
</feature>
<dbReference type="InterPro" id="IPR027417">
    <property type="entry name" value="P-loop_NTPase"/>
</dbReference>
<dbReference type="CDD" id="cd18808">
    <property type="entry name" value="SF1_C_Upf1"/>
    <property type="match status" value="1"/>
</dbReference>
<dbReference type="InterPro" id="IPR041679">
    <property type="entry name" value="DNA2/NAM7-like_C"/>
</dbReference>
<dbReference type="InterPro" id="IPR019993">
    <property type="entry name" value="RecB_nuclease_TM0106_put"/>
</dbReference>
<accession>A0ABU3Q6C8</accession>
<protein>
    <submittedName>
        <fullName evidence="7">TM0106 family RecB-like putative nuclease</fullName>
    </submittedName>
</protein>
<dbReference type="PANTHER" id="PTHR43788:SF8">
    <property type="entry name" value="DNA-BINDING PROTEIN SMUBP-2"/>
    <property type="match status" value="1"/>
</dbReference>
<keyword evidence="1" id="KW-0547">Nucleotide-binding</keyword>
<dbReference type="Pfam" id="PF13482">
    <property type="entry name" value="RNase_H_2"/>
    <property type="match status" value="1"/>
</dbReference>
<dbReference type="Gene3D" id="3.40.50.300">
    <property type="entry name" value="P-loop containing nucleotide triphosphate hydrolases"/>
    <property type="match status" value="2"/>
</dbReference>
<gene>
    <name evidence="7" type="ORF">RQX22_06730</name>
</gene>
<keyword evidence="8" id="KW-1185">Reference proteome</keyword>
<evidence type="ECO:0000256" key="4">
    <source>
        <dbReference type="ARBA" id="ARBA00022840"/>
    </source>
</evidence>
<dbReference type="CDD" id="cd17934">
    <property type="entry name" value="DEXXQc_Upf1-like"/>
    <property type="match status" value="1"/>
</dbReference>
<dbReference type="SUPFAM" id="SSF52540">
    <property type="entry name" value="P-loop containing nucleoside triphosphate hydrolases"/>
    <property type="match status" value="1"/>
</dbReference>
<dbReference type="InterPro" id="IPR038720">
    <property type="entry name" value="YprB_RNase_H-like_dom"/>
</dbReference>
<evidence type="ECO:0000313" key="7">
    <source>
        <dbReference type="EMBL" id="MDT9598639.1"/>
    </source>
</evidence>
<sequence length="1104" mass="122290">MGCTHATVLDIRQLEYPVEVGADDEQAKLLQEKGLEHERAYLERLRAEGRSIIEIDGDGDILEKAERTRAALREGADVIFQGAFLDGPWQGYSDFLLKVDRPSNLGDHAYEVADTKLARSAKPKHILQMCVYCDILAREQGTAPERMHVVLGDGTIATVRVDAVSHYFQYARSRFLDFAGMPPVLSRGTPCGHCTFCRWAETCEAEWEAGNDLSLVAGLTRGQAETLRASRVPDLLALAELPEGTGIEGIQGETLARLRNQARLQAHQRQTGERIIEPLATESGRGLERLPRPNEGDMFFDMEGDPLYDGGLEYLFGIVSADKGEERFHAFWAHDRDEEKAAFQQAVDFMVDRLRYYPDAHIYHYASYEETALKRLAMFHGTREGEVDDFLRNHKLVDLYRVVREAIRTSESAYSIKNMEKFYLGEARAGEVTTAGDSIVMYERWRRLGDEQLLADIAEYNRVDCSSTLQCRDWLVGMRADDSPWFVWVPEAEARGAAEERTEAEERAMAMADALLAGEQAAEEWRQLLVDLLEFHRRESKPAWWAVFSRQELPFEALLEDAECLAGLEADPDTPPRPEKKSFIHRFRFPAQDFKLKIGDTPKRAGTLEPAGDVVLVDEDAGIIELKLGPSRSPIEDGTCLIPSGPVGDKALRAAVYRFAEAVRDGKVDRYAAVASILRCDLPAIAGREIGAPVVPDGLDTLPATIDALLSLEDSHLLVQGPPGAGKTYTASQAIVALLAKGKRIGIASNGHKAINQLLGEVEALAEANGLRCRGIKKSSREDQILGTGRWIEETLKNEEVSAGHQLVAGTAWLFARPEHDRAFDYLFIDEAGQVGLANIVAMGVAARNIVLIGDQMQLAQPIQGTHPRESGVSALDHLLRNQATVPPERGVFLAETRRMHPDLCDFISAAVYEGRLRSAGGTEVQTLLVDGAADLEAIAPTGLRFVDVESVGCTQRSRPEAERLDRTYRALLGQRWRDKDGREAVIGTEDILVVSPYNMQVELLKRTLPAGARVGTVDKFQGQEAPVVLVSMATSSGDDLPRNIDFLYSRNRLNVAISRARCLAVIYANPRLLEVPCRTIEQMALVNGLCWARNFAEQQRSAA</sequence>
<dbReference type="InterPro" id="IPR012337">
    <property type="entry name" value="RNaseH-like_sf"/>
</dbReference>
<dbReference type="RefSeq" id="WP_315725540.1">
    <property type="nucleotide sequence ID" value="NZ_JAVUPU010000003.1"/>
</dbReference>
<proteinExistence type="predicted"/>
<name>A0ABU3Q6C8_9SPHN</name>
<organism evidence="7 8">
    <name type="scientific">Sphingosinicella rhizophila</name>
    <dbReference type="NCBI Taxonomy" id="3050082"/>
    <lineage>
        <taxon>Bacteria</taxon>
        <taxon>Pseudomonadati</taxon>
        <taxon>Pseudomonadota</taxon>
        <taxon>Alphaproteobacteria</taxon>
        <taxon>Sphingomonadales</taxon>
        <taxon>Sphingosinicellaceae</taxon>
        <taxon>Sphingosinicella</taxon>
    </lineage>
</organism>
<comment type="caution">
    <text evidence="7">The sequence shown here is derived from an EMBL/GenBank/DDBJ whole genome shotgun (WGS) entry which is preliminary data.</text>
</comment>